<accession>A0A0F7L7J1</accession>
<name>A0A0F7L7J1_9VIRU</name>
<protein>
    <submittedName>
        <fullName evidence="1">Uncharacterized protein</fullName>
    </submittedName>
</protein>
<reference evidence="1" key="1">
    <citation type="journal article" date="2015" name="Front. Microbiol.">
        <title>Combining genomic sequencing methods to explore viral diversity and reveal potential virus-host interactions.</title>
        <authorList>
            <person name="Chow C.E."/>
            <person name="Winget D.M."/>
            <person name="White R.A.III."/>
            <person name="Hallam S.J."/>
            <person name="Suttle C.A."/>
        </authorList>
    </citation>
    <scope>NUCLEOTIDE SEQUENCE</scope>
    <source>
        <strain evidence="1">Oxic1_4</strain>
    </source>
</reference>
<dbReference type="EMBL" id="KR029599">
    <property type="protein sequence ID" value="AKH47900.1"/>
    <property type="molecule type" value="Genomic_DNA"/>
</dbReference>
<evidence type="ECO:0000313" key="1">
    <source>
        <dbReference type="EMBL" id="AKH47900.1"/>
    </source>
</evidence>
<sequence length="113" mass="12584">MDEQQEPLTDIEQSRADTGFRYYVVQPDELYTGLVAAVDSDRGYPNKQRTTLTGLPPVESLAEATDGSGRLIAIDCWRFTSNDDAMLEGSEGVQELTQLEFLSIKPQPTEELL</sequence>
<proteinExistence type="predicted"/>
<reference evidence="1" key="2">
    <citation type="submission" date="2015-03" db="EMBL/GenBank/DDBJ databases">
        <authorList>
            <person name="Chow C.-E.T."/>
            <person name="Winget D.M."/>
            <person name="White R.A.III."/>
            <person name="Hallam S.J."/>
            <person name="Suttle C.A."/>
        </authorList>
    </citation>
    <scope>NUCLEOTIDE SEQUENCE</scope>
    <source>
        <strain evidence="1">Oxic1_4</strain>
    </source>
</reference>
<organism evidence="1">
    <name type="scientific">uncultured marine virus</name>
    <dbReference type="NCBI Taxonomy" id="186617"/>
    <lineage>
        <taxon>Viruses</taxon>
        <taxon>environmental samples</taxon>
    </lineage>
</organism>